<keyword evidence="1" id="KW-0812">Transmembrane</keyword>
<evidence type="ECO:0000256" key="1">
    <source>
        <dbReference type="SAM" id="Phobius"/>
    </source>
</evidence>
<name>A0A3B1AGJ0_9ZZZZ</name>
<sequence>MGIGGYFSLPREPELFLGAGICAALIILLVMLRRYFLIRMTLIILLLVSAGFLTANLRVWSLATPVLKKDIPPRTVTGTVVDVRHYTSGRLQVVVENPIISPEITDDNTHDRIRLIIPRFDYL</sequence>
<dbReference type="EMBL" id="UOFW01000028">
    <property type="protein sequence ID" value="VAX02902.1"/>
    <property type="molecule type" value="Genomic_DNA"/>
</dbReference>
<accession>A0A3B1AGJ0</accession>
<gene>
    <name evidence="2" type="ORF">MNBD_ALPHA03-1187</name>
</gene>
<feature type="transmembrane region" description="Helical" evidence="1">
    <location>
        <begin position="44"/>
        <end position="63"/>
    </location>
</feature>
<proteinExistence type="predicted"/>
<organism evidence="2">
    <name type="scientific">hydrothermal vent metagenome</name>
    <dbReference type="NCBI Taxonomy" id="652676"/>
    <lineage>
        <taxon>unclassified sequences</taxon>
        <taxon>metagenomes</taxon>
        <taxon>ecological metagenomes</taxon>
    </lineage>
</organism>
<protein>
    <recommendedName>
        <fullName evidence="3">DUF4131 domain-containing protein</fullName>
    </recommendedName>
</protein>
<feature type="non-terminal residue" evidence="2">
    <location>
        <position position="123"/>
    </location>
</feature>
<keyword evidence="1" id="KW-0472">Membrane</keyword>
<evidence type="ECO:0008006" key="3">
    <source>
        <dbReference type="Google" id="ProtNLM"/>
    </source>
</evidence>
<dbReference type="AlphaFoldDB" id="A0A3B1AGJ0"/>
<reference evidence="2" key="1">
    <citation type="submission" date="2018-06" db="EMBL/GenBank/DDBJ databases">
        <authorList>
            <person name="Zhirakovskaya E."/>
        </authorList>
    </citation>
    <scope>NUCLEOTIDE SEQUENCE</scope>
</reference>
<evidence type="ECO:0000313" key="2">
    <source>
        <dbReference type="EMBL" id="VAX02902.1"/>
    </source>
</evidence>
<keyword evidence="1" id="KW-1133">Transmembrane helix</keyword>
<feature type="transmembrane region" description="Helical" evidence="1">
    <location>
        <begin position="15"/>
        <end position="32"/>
    </location>
</feature>